<accession>A0A1A8ZGA7</accession>
<dbReference type="Pfam" id="PF09688">
    <property type="entry name" value="Wx5_PLAF3D7"/>
    <property type="match status" value="1"/>
</dbReference>
<proteinExistence type="predicted"/>
<sequence>MTRHDNSDVTSSSRRYAVAWKQGFSLDSIIVNYPEVPNYNLDEQKIKSIEQLKHLLTKLSILLKKAVTDIEEKYYHQVYYMNHGCRKVMWDTKYANCLEHVHSAINDNFKDENSSSNMIEAFF</sequence>
<reference evidence="2" key="1">
    <citation type="submission" date="2016-05" db="EMBL/GenBank/DDBJ databases">
        <authorList>
            <person name="Naeem Raeece"/>
        </authorList>
    </citation>
    <scope>NUCLEOTIDE SEQUENCE [LARGE SCALE GENOMIC DNA]</scope>
</reference>
<organism evidence="1 2">
    <name type="scientific">Plasmodium ovale wallikeri</name>
    <dbReference type="NCBI Taxonomy" id="864142"/>
    <lineage>
        <taxon>Eukaryota</taxon>
        <taxon>Sar</taxon>
        <taxon>Alveolata</taxon>
        <taxon>Apicomplexa</taxon>
        <taxon>Aconoidasida</taxon>
        <taxon>Haemosporida</taxon>
        <taxon>Plasmodiidae</taxon>
        <taxon>Plasmodium</taxon>
        <taxon>Plasmodium (Plasmodium)</taxon>
    </lineage>
</organism>
<evidence type="ECO:0000313" key="2">
    <source>
        <dbReference type="Proteomes" id="UP000078550"/>
    </source>
</evidence>
<dbReference type="InterPro" id="IPR006496">
    <property type="entry name" value="CHP01606_Plasmodium_spp"/>
</dbReference>
<evidence type="ECO:0000313" key="1">
    <source>
        <dbReference type="EMBL" id="SBT43050.1"/>
    </source>
</evidence>
<protein>
    <submittedName>
        <fullName evidence="1">Uncharacterized protein</fullName>
    </submittedName>
</protein>
<name>A0A1A8ZGA7_PLAOA</name>
<dbReference type="EMBL" id="FLRE01000165">
    <property type="protein sequence ID" value="SBT43050.1"/>
    <property type="molecule type" value="Genomic_DNA"/>
</dbReference>
<dbReference type="AlphaFoldDB" id="A0A1A8ZGA7"/>
<gene>
    <name evidence="1" type="ORF">POVWA2_045340</name>
</gene>
<dbReference type="Proteomes" id="UP000078550">
    <property type="component" value="Unassembled WGS sequence"/>
</dbReference>